<evidence type="ECO:0008006" key="9">
    <source>
        <dbReference type="Google" id="ProtNLM"/>
    </source>
</evidence>
<feature type="transmembrane region" description="Helical" evidence="6">
    <location>
        <begin position="286"/>
        <end position="303"/>
    </location>
</feature>
<dbReference type="GO" id="GO:0016409">
    <property type="term" value="F:palmitoyltransferase activity"/>
    <property type="evidence" value="ECO:0007669"/>
    <property type="project" value="TreeGrafter"/>
</dbReference>
<keyword evidence="2 6" id="KW-0812">Transmembrane</keyword>
<feature type="transmembrane region" description="Helical" evidence="6">
    <location>
        <begin position="213"/>
        <end position="232"/>
    </location>
</feature>
<evidence type="ECO:0000313" key="8">
    <source>
        <dbReference type="Proteomes" id="UP000030746"/>
    </source>
</evidence>
<dbReference type="GeneID" id="20230953"/>
<feature type="transmembrane region" description="Helical" evidence="6">
    <location>
        <begin position="460"/>
        <end position="482"/>
    </location>
</feature>
<dbReference type="STRING" id="225164.V4AWV1"/>
<gene>
    <name evidence="7" type="ORF">LOTGIDRAFT_113414</name>
</gene>
<evidence type="ECO:0000256" key="6">
    <source>
        <dbReference type="SAM" id="Phobius"/>
    </source>
</evidence>
<dbReference type="GO" id="GO:0005783">
    <property type="term" value="C:endoplasmic reticulum"/>
    <property type="evidence" value="ECO:0007669"/>
    <property type="project" value="TreeGrafter"/>
</dbReference>
<feature type="transmembrane region" description="Helical" evidence="6">
    <location>
        <begin position="391"/>
        <end position="412"/>
    </location>
</feature>
<dbReference type="PANTHER" id="PTHR13285:SF18">
    <property type="entry name" value="PROTEIN-CYSTEINE N-PALMITOYLTRANSFERASE RASP"/>
    <property type="match status" value="1"/>
</dbReference>
<evidence type="ECO:0000256" key="5">
    <source>
        <dbReference type="ARBA" id="ARBA00038268"/>
    </source>
</evidence>
<feature type="transmembrane region" description="Helical" evidence="6">
    <location>
        <begin position="98"/>
        <end position="123"/>
    </location>
</feature>
<organism evidence="7 8">
    <name type="scientific">Lottia gigantea</name>
    <name type="common">Giant owl limpet</name>
    <dbReference type="NCBI Taxonomy" id="225164"/>
    <lineage>
        <taxon>Eukaryota</taxon>
        <taxon>Metazoa</taxon>
        <taxon>Spiralia</taxon>
        <taxon>Lophotrochozoa</taxon>
        <taxon>Mollusca</taxon>
        <taxon>Gastropoda</taxon>
        <taxon>Patellogastropoda</taxon>
        <taxon>Lottioidea</taxon>
        <taxon>Lottiidae</taxon>
        <taxon>Lottia</taxon>
    </lineage>
</organism>
<feature type="transmembrane region" description="Helical" evidence="6">
    <location>
        <begin position="432"/>
        <end position="454"/>
    </location>
</feature>
<feature type="transmembrane region" description="Helical" evidence="6">
    <location>
        <begin position="138"/>
        <end position="156"/>
    </location>
</feature>
<dbReference type="Pfam" id="PF03062">
    <property type="entry name" value="MBOAT"/>
    <property type="match status" value="1"/>
</dbReference>
<evidence type="ECO:0000256" key="2">
    <source>
        <dbReference type="ARBA" id="ARBA00022692"/>
    </source>
</evidence>
<evidence type="ECO:0000313" key="7">
    <source>
        <dbReference type="EMBL" id="ESO99515.1"/>
    </source>
</evidence>
<feature type="transmembrane region" description="Helical" evidence="6">
    <location>
        <begin position="367"/>
        <end position="385"/>
    </location>
</feature>
<sequence length="504" mass="59705">MELQRLPKLEIFWNGLVGIGSIATVCYQVYSDSRKYFSRLDFDNFIPGWNILPYQKDVSNFEWNFWFRYFWKILPWFLLYSSLGLVSQLLKIRRRRCYIMLTALSLCCLTYLLGVKIIAFYLLHCSIAFASSCTGNKIVVWGTTLSLLSTLNIEMFNANFMRHVYNASEDSEGKNYYLFVFCLALINLRYISFSLERCDSQTSKSGFIDMIIYVFYLPLFFTGPVLTYDLFLKQIIQDPPPWTFIRIKQSLFNFARVLVWVAFNEFILHFLYFGAIHQRLDVLQEISLWTLVGLAYCEGQFFMNKYLVIYELPGQLAKLEGIEAPRGPKCISYIYRYSDLWKTFDKGFYNFLKRYVYIPVGGSRNGLLRQLFGSFICFMFIFIWHGAEFYLFMWCILNYVGCTVEFFGDWFVNTSYTQKYINKISVYNRNRLKGLLSVPLYLVSSMGIFVFFNGSSVGRIFFYRLLVNITWPSFMFFLYLLYCNIQNAIQVQYFMVQRTKSKFT</sequence>
<feature type="transmembrane region" description="Helical" evidence="6">
    <location>
        <begin position="253"/>
        <end position="274"/>
    </location>
</feature>
<accession>V4AWV1</accession>
<comment type="similarity">
    <text evidence="5">Belongs to the membrane-bound acyltransferase family. HHAT subfamily.</text>
</comment>
<keyword evidence="4 6" id="KW-0472">Membrane</keyword>
<dbReference type="InterPro" id="IPR051085">
    <property type="entry name" value="MB_O-acyltransferase"/>
</dbReference>
<feature type="transmembrane region" description="Helical" evidence="6">
    <location>
        <begin position="176"/>
        <end position="193"/>
    </location>
</feature>
<dbReference type="KEGG" id="lgi:LOTGIDRAFT_113414"/>
<dbReference type="PANTHER" id="PTHR13285">
    <property type="entry name" value="ACYLTRANSFERASE"/>
    <property type="match status" value="1"/>
</dbReference>
<evidence type="ECO:0000256" key="4">
    <source>
        <dbReference type="ARBA" id="ARBA00023136"/>
    </source>
</evidence>
<evidence type="ECO:0000256" key="1">
    <source>
        <dbReference type="ARBA" id="ARBA00004141"/>
    </source>
</evidence>
<dbReference type="AlphaFoldDB" id="V4AWV1"/>
<dbReference type="HOGENOM" id="CLU_027533_3_1_1"/>
<keyword evidence="3 6" id="KW-1133">Transmembrane helix</keyword>
<dbReference type="GO" id="GO:0016020">
    <property type="term" value="C:membrane"/>
    <property type="evidence" value="ECO:0007669"/>
    <property type="project" value="UniProtKB-SubCell"/>
</dbReference>
<name>V4AWV1_LOTGI</name>
<dbReference type="OrthoDB" id="420606at2759"/>
<protein>
    <recommendedName>
        <fullName evidence="9">Protein-cysteine N-palmitoyltransferase Rasp</fullName>
    </recommendedName>
</protein>
<evidence type="ECO:0000256" key="3">
    <source>
        <dbReference type="ARBA" id="ARBA00022989"/>
    </source>
</evidence>
<proteinExistence type="inferred from homology"/>
<reference evidence="7 8" key="1">
    <citation type="journal article" date="2013" name="Nature">
        <title>Insights into bilaterian evolution from three spiralian genomes.</title>
        <authorList>
            <person name="Simakov O."/>
            <person name="Marletaz F."/>
            <person name="Cho S.J."/>
            <person name="Edsinger-Gonzales E."/>
            <person name="Havlak P."/>
            <person name="Hellsten U."/>
            <person name="Kuo D.H."/>
            <person name="Larsson T."/>
            <person name="Lv J."/>
            <person name="Arendt D."/>
            <person name="Savage R."/>
            <person name="Osoegawa K."/>
            <person name="de Jong P."/>
            <person name="Grimwood J."/>
            <person name="Chapman J.A."/>
            <person name="Shapiro H."/>
            <person name="Aerts A."/>
            <person name="Otillar R.P."/>
            <person name="Terry A.Y."/>
            <person name="Boore J.L."/>
            <person name="Grigoriev I.V."/>
            <person name="Lindberg D.R."/>
            <person name="Seaver E.C."/>
            <person name="Weisblat D.A."/>
            <person name="Putnam N.H."/>
            <person name="Rokhsar D.S."/>
        </authorList>
    </citation>
    <scope>NUCLEOTIDE SEQUENCE [LARGE SCALE GENOMIC DNA]</scope>
</reference>
<dbReference type="Proteomes" id="UP000030746">
    <property type="component" value="Unassembled WGS sequence"/>
</dbReference>
<dbReference type="InterPro" id="IPR004299">
    <property type="entry name" value="MBOAT_fam"/>
</dbReference>
<feature type="transmembrane region" description="Helical" evidence="6">
    <location>
        <begin position="69"/>
        <end position="86"/>
    </location>
</feature>
<feature type="transmembrane region" description="Helical" evidence="6">
    <location>
        <begin position="12"/>
        <end position="30"/>
    </location>
</feature>
<dbReference type="OMA" id="AWAQTYT"/>
<dbReference type="EMBL" id="KB201037">
    <property type="protein sequence ID" value="ESO99515.1"/>
    <property type="molecule type" value="Genomic_DNA"/>
</dbReference>
<dbReference type="CTD" id="20230953"/>
<keyword evidence="8" id="KW-1185">Reference proteome</keyword>
<comment type="subcellular location">
    <subcellularLocation>
        <location evidence="1">Membrane</location>
        <topology evidence="1">Multi-pass membrane protein</topology>
    </subcellularLocation>
</comment>
<dbReference type="RefSeq" id="XP_009050002.1">
    <property type="nucleotide sequence ID" value="XM_009051754.1"/>
</dbReference>